<keyword evidence="1" id="KW-0862">Zinc</keyword>
<name>A0A6J3M3S0_9PEZI</name>
<keyword evidence="1" id="KW-0863">Zinc-finger</keyword>
<dbReference type="AlphaFoldDB" id="A0A6J3M3S0"/>
<sequence length="239" mass="25877">MNQSRTSRAAGETLAADSKSAAESPLNITACNIHCRCFCSMLLDPGVSIDQNGIYCYAEGFGVAPGTDSGLSPGLQASPSIKQQTAVLGLSGVDMRNSPTLTDVTSAHDCRTYEGSMQSFQTCFPASFNICQGVLREPLESVVAAGSASSSAPASRYQQATLQSCFRCYDHGCKGRKFSSIENYRRHVREKSMTRRYTCILCYKSFTRYSNLMIHTSQKKCTALRTAAYSEQGMLGGIV</sequence>
<reference evidence="4" key="1">
    <citation type="submission" date="2020-01" db="EMBL/GenBank/DDBJ databases">
        <authorList>
            <consortium name="DOE Joint Genome Institute"/>
            <person name="Haridas S."/>
            <person name="Albert R."/>
            <person name="Binder M."/>
            <person name="Bloem J."/>
            <person name="Labutti K."/>
            <person name="Salamov A."/>
            <person name="Andreopoulos B."/>
            <person name="Baker S.E."/>
            <person name="Barry K."/>
            <person name="Bills G."/>
            <person name="Bluhm B.H."/>
            <person name="Cannon C."/>
            <person name="Castanera R."/>
            <person name="Culley D.E."/>
            <person name="Daum C."/>
            <person name="Ezra D."/>
            <person name="Gonzalez J.B."/>
            <person name="Henrissat B."/>
            <person name="Kuo A."/>
            <person name="Liang C."/>
            <person name="Lipzen A."/>
            <person name="Lutzoni F."/>
            <person name="Magnuson J."/>
            <person name="Mondo S."/>
            <person name="Nolan M."/>
            <person name="Ohm R."/>
            <person name="Pangilinan J."/>
            <person name="Park H.-J."/>
            <person name="Ramirez L."/>
            <person name="Alfaro M."/>
            <person name="Sun H."/>
            <person name="Tritt A."/>
            <person name="Yoshinaga Y."/>
            <person name="Zwiers L.-H."/>
            <person name="Turgeon B.G."/>
            <person name="Goodwin S.B."/>
            <person name="Spatafora J.W."/>
            <person name="Crous P.W."/>
            <person name="Grigoriev I.V."/>
        </authorList>
    </citation>
    <scope>NUCLEOTIDE SEQUENCE</scope>
    <source>
        <strain evidence="4">CBS 342.82</strain>
    </source>
</reference>
<proteinExistence type="predicted"/>
<dbReference type="RefSeq" id="XP_033459584.1">
    <property type="nucleotide sequence ID" value="XM_033605089.1"/>
</dbReference>
<dbReference type="GO" id="GO:0008270">
    <property type="term" value="F:zinc ion binding"/>
    <property type="evidence" value="ECO:0007669"/>
    <property type="project" value="UniProtKB-KW"/>
</dbReference>
<reference evidence="4" key="3">
    <citation type="submission" date="2025-08" db="UniProtKB">
        <authorList>
            <consortium name="RefSeq"/>
        </authorList>
    </citation>
    <scope>IDENTIFICATION</scope>
    <source>
        <strain evidence="4">CBS 342.82</strain>
    </source>
</reference>
<feature type="domain" description="C2H2-type" evidence="2">
    <location>
        <begin position="197"/>
        <end position="215"/>
    </location>
</feature>
<dbReference type="Gene3D" id="3.30.160.60">
    <property type="entry name" value="Classic Zinc Finger"/>
    <property type="match status" value="1"/>
</dbReference>
<dbReference type="OrthoDB" id="5366256at2759"/>
<dbReference type="PROSITE" id="PS50157">
    <property type="entry name" value="ZINC_FINGER_C2H2_2"/>
    <property type="match status" value="1"/>
</dbReference>
<keyword evidence="1" id="KW-0479">Metal-binding</keyword>
<organism evidence="4">
    <name type="scientific">Dissoconium aciculare CBS 342.82</name>
    <dbReference type="NCBI Taxonomy" id="1314786"/>
    <lineage>
        <taxon>Eukaryota</taxon>
        <taxon>Fungi</taxon>
        <taxon>Dikarya</taxon>
        <taxon>Ascomycota</taxon>
        <taxon>Pezizomycotina</taxon>
        <taxon>Dothideomycetes</taxon>
        <taxon>Dothideomycetidae</taxon>
        <taxon>Mycosphaerellales</taxon>
        <taxon>Dissoconiaceae</taxon>
        <taxon>Dissoconium</taxon>
    </lineage>
</organism>
<dbReference type="InterPro" id="IPR036236">
    <property type="entry name" value="Znf_C2H2_sf"/>
</dbReference>
<evidence type="ECO:0000313" key="4">
    <source>
        <dbReference type="RefSeq" id="XP_033459584.1"/>
    </source>
</evidence>
<dbReference type="SUPFAM" id="SSF57667">
    <property type="entry name" value="beta-beta-alpha zinc fingers"/>
    <property type="match status" value="1"/>
</dbReference>
<evidence type="ECO:0000259" key="2">
    <source>
        <dbReference type="PROSITE" id="PS50157"/>
    </source>
</evidence>
<accession>A0A6J3M3S0</accession>
<dbReference type="GeneID" id="54362889"/>
<protein>
    <recommendedName>
        <fullName evidence="2">C2H2-type domain-containing protein</fullName>
    </recommendedName>
</protein>
<evidence type="ECO:0000313" key="3">
    <source>
        <dbReference type="Proteomes" id="UP000504637"/>
    </source>
</evidence>
<dbReference type="InterPro" id="IPR013087">
    <property type="entry name" value="Znf_C2H2_type"/>
</dbReference>
<dbReference type="Proteomes" id="UP000504637">
    <property type="component" value="Unplaced"/>
</dbReference>
<evidence type="ECO:0000256" key="1">
    <source>
        <dbReference type="PROSITE-ProRule" id="PRU00042"/>
    </source>
</evidence>
<keyword evidence="3" id="KW-1185">Reference proteome</keyword>
<gene>
    <name evidence="4" type="ORF">K489DRAFT_381329</name>
</gene>
<reference evidence="4" key="2">
    <citation type="submission" date="2020-04" db="EMBL/GenBank/DDBJ databases">
        <authorList>
            <consortium name="NCBI Genome Project"/>
        </authorList>
    </citation>
    <scope>NUCLEOTIDE SEQUENCE</scope>
    <source>
        <strain evidence="4">CBS 342.82</strain>
    </source>
</reference>